<dbReference type="EMBL" id="FRCB01000005">
    <property type="protein sequence ID" value="SHM18994.1"/>
    <property type="molecule type" value="Genomic_DNA"/>
</dbReference>
<name>A0A1M7GRJ4_9RHOB</name>
<evidence type="ECO:0000313" key="2">
    <source>
        <dbReference type="Proteomes" id="UP000322545"/>
    </source>
</evidence>
<sequence length="116" mass="13397">MTTYICLIDLRDTAKALSFAAALDAWMSHLKAQGVIRSWRLKRRKLNLASQCFRDFLLEIDVNDLAQLEQAFRFAGRRDDDTARLYAMVHDHVGQADMALYRPFPDPERAERVALI</sequence>
<protein>
    <submittedName>
        <fullName evidence="1">Uncharacterized protein</fullName>
    </submittedName>
</protein>
<dbReference type="Pfam" id="PF20319">
    <property type="entry name" value="DUF6614"/>
    <property type="match status" value="1"/>
</dbReference>
<keyword evidence="2" id="KW-1185">Reference proteome</keyword>
<reference evidence="1 2" key="1">
    <citation type="submission" date="2016-11" db="EMBL/GenBank/DDBJ databases">
        <authorList>
            <person name="Varghese N."/>
            <person name="Submissions S."/>
        </authorList>
    </citation>
    <scope>NUCLEOTIDE SEQUENCE [LARGE SCALE GENOMIC DNA]</scope>
    <source>
        <strain evidence="1 2">DSM 28249</strain>
    </source>
</reference>
<accession>A0A1M7GRJ4</accession>
<evidence type="ECO:0000313" key="1">
    <source>
        <dbReference type="EMBL" id="SHM18994.1"/>
    </source>
</evidence>
<dbReference type="InterPro" id="IPR046722">
    <property type="entry name" value="DUF6614"/>
</dbReference>
<dbReference type="RefSeq" id="WP_007815474.1">
    <property type="nucleotide sequence ID" value="NZ_FRCB01000005.1"/>
</dbReference>
<proteinExistence type="predicted"/>
<dbReference type="Proteomes" id="UP000322545">
    <property type="component" value="Unassembled WGS sequence"/>
</dbReference>
<dbReference type="AlphaFoldDB" id="A0A1M7GRJ4"/>
<gene>
    <name evidence="1" type="ORF">SAMN05443432_105124</name>
</gene>
<organism evidence="1 2">
    <name type="scientific">Roseovarius litoreus</name>
    <dbReference type="NCBI Taxonomy" id="1155722"/>
    <lineage>
        <taxon>Bacteria</taxon>
        <taxon>Pseudomonadati</taxon>
        <taxon>Pseudomonadota</taxon>
        <taxon>Alphaproteobacteria</taxon>
        <taxon>Rhodobacterales</taxon>
        <taxon>Roseobacteraceae</taxon>
        <taxon>Roseovarius</taxon>
    </lineage>
</organism>